<comment type="subcellular location">
    <subcellularLocation>
        <location evidence="1">Membrane</location>
        <topology evidence="1">Multi-pass membrane protein</topology>
    </subcellularLocation>
</comment>
<dbReference type="Pfam" id="PF07690">
    <property type="entry name" value="MFS_1"/>
    <property type="match status" value="1"/>
</dbReference>
<keyword evidence="5 6" id="KW-0472">Membrane</keyword>
<gene>
    <name evidence="8" type="primary">ampG</name>
    <name evidence="8" type="ORF">BN8_02219</name>
</gene>
<dbReference type="PANTHER" id="PTHR12778:SF10">
    <property type="entry name" value="MAJOR FACILITATOR SUPERFAMILY DOMAIN-CONTAINING PROTEIN 3"/>
    <property type="match status" value="1"/>
</dbReference>
<feature type="domain" description="Major facilitator superfamily (MFS) profile" evidence="7">
    <location>
        <begin position="1"/>
        <end position="418"/>
    </location>
</feature>
<dbReference type="Proteomes" id="UP000009309">
    <property type="component" value="Unassembled WGS sequence"/>
</dbReference>
<evidence type="ECO:0000256" key="2">
    <source>
        <dbReference type="ARBA" id="ARBA00022448"/>
    </source>
</evidence>
<dbReference type="PROSITE" id="PS50850">
    <property type="entry name" value="MFS"/>
    <property type="match status" value="1"/>
</dbReference>
<dbReference type="OrthoDB" id="924673at2"/>
<organism evidence="8 9">
    <name type="scientific">Fibrisoma limi BUZ 3</name>
    <dbReference type="NCBI Taxonomy" id="1185876"/>
    <lineage>
        <taxon>Bacteria</taxon>
        <taxon>Pseudomonadati</taxon>
        <taxon>Bacteroidota</taxon>
        <taxon>Cytophagia</taxon>
        <taxon>Cytophagales</taxon>
        <taxon>Spirosomataceae</taxon>
        <taxon>Fibrisoma</taxon>
    </lineage>
</organism>
<evidence type="ECO:0000313" key="8">
    <source>
        <dbReference type="EMBL" id="CCH53147.1"/>
    </source>
</evidence>
<dbReference type="eggNOG" id="COG2211">
    <property type="taxonomic scope" value="Bacteria"/>
</dbReference>
<dbReference type="RefSeq" id="WP_009281731.1">
    <property type="nucleotide sequence ID" value="NZ_CAIT01000006.1"/>
</dbReference>
<evidence type="ECO:0000313" key="9">
    <source>
        <dbReference type="Proteomes" id="UP000009309"/>
    </source>
</evidence>
<keyword evidence="2" id="KW-0813">Transport</keyword>
<reference evidence="8 9" key="1">
    <citation type="journal article" date="2012" name="J. Bacteriol.">
        <title>Genome Sequence of the Filamentous Bacterium Fibrisoma limi BUZ 3T.</title>
        <authorList>
            <person name="Filippini M."/>
            <person name="Qi W."/>
            <person name="Jaenicke S."/>
            <person name="Goesmann A."/>
            <person name="Smits T.H."/>
            <person name="Bagheri H.C."/>
        </authorList>
    </citation>
    <scope>NUCLEOTIDE SEQUENCE [LARGE SCALE GENOMIC DNA]</scope>
    <source>
        <strain evidence="9">BUZ 3T</strain>
    </source>
</reference>
<dbReference type="Gene3D" id="1.20.1250.20">
    <property type="entry name" value="MFS general substrate transporter like domains"/>
    <property type="match status" value="2"/>
</dbReference>
<feature type="transmembrane region" description="Helical" evidence="6">
    <location>
        <begin position="81"/>
        <end position="101"/>
    </location>
</feature>
<evidence type="ECO:0000256" key="6">
    <source>
        <dbReference type="SAM" id="Phobius"/>
    </source>
</evidence>
<feature type="transmembrane region" description="Helical" evidence="6">
    <location>
        <begin position="273"/>
        <end position="294"/>
    </location>
</feature>
<feature type="transmembrane region" description="Helical" evidence="6">
    <location>
        <begin position="231"/>
        <end position="253"/>
    </location>
</feature>
<feature type="transmembrane region" description="Helical" evidence="6">
    <location>
        <begin position="366"/>
        <end position="385"/>
    </location>
</feature>
<dbReference type="InterPro" id="IPR004752">
    <property type="entry name" value="AmpG_permease/AT-1"/>
</dbReference>
<feature type="transmembrane region" description="Helical" evidence="6">
    <location>
        <begin position="146"/>
        <end position="167"/>
    </location>
</feature>
<dbReference type="EMBL" id="CAIT01000006">
    <property type="protein sequence ID" value="CCH53147.1"/>
    <property type="molecule type" value="Genomic_DNA"/>
</dbReference>
<feature type="transmembrane region" description="Helical" evidence="6">
    <location>
        <begin position="303"/>
        <end position="323"/>
    </location>
</feature>
<feature type="transmembrane region" description="Helical" evidence="6">
    <location>
        <begin position="46"/>
        <end position="69"/>
    </location>
</feature>
<evidence type="ECO:0000256" key="3">
    <source>
        <dbReference type="ARBA" id="ARBA00022692"/>
    </source>
</evidence>
<feature type="transmembrane region" description="Helical" evidence="6">
    <location>
        <begin position="107"/>
        <end position="126"/>
    </location>
</feature>
<keyword evidence="4 6" id="KW-1133">Transmembrane helix</keyword>
<dbReference type="PANTHER" id="PTHR12778">
    <property type="entry name" value="SOLUTE CARRIER FAMILY 33 ACETYL-COA TRANSPORTER -RELATED"/>
    <property type="match status" value="1"/>
</dbReference>
<evidence type="ECO:0000256" key="5">
    <source>
        <dbReference type="ARBA" id="ARBA00023136"/>
    </source>
</evidence>
<protein>
    <submittedName>
        <fullName evidence="8">Protein ampG</fullName>
    </submittedName>
</protein>
<evidence type="ECO:0000256" key="1">
    <source>
        <dbReference type="ARBA" id="ARBA00004141"/>
    </source>
</evidence>
<feature type="transmembrane region" description="Helical" evidence="6">
    <location>
        <begin position="391"/>
        <end position="413"/>
    </location>
</feature>
<keyword evidence="3 6" id="KW-0812">Transmembrane</keyword>
<dbReference type="InterPro" id="IPR020846">
    <property type="entry name" value="MFS_dom"/>
</dbReference>
<sequence length="429" mass="45967">MLVLSEGRSLRYATFFYLYVMQGIPSGFALTAVTNYLTAEGLDARAIGVFGAVIGLPWGFKFIWGPLVDRYQDSVMGQRRPWVLAAQVLAFLASLGILFIADPVANLNLLGWAFVLHGVFASLQDVSVDAMAITIVPTAERGRVNAFMKGGMATGQAIGAAGLAYLIRDAGFHTAAMMQSAVLLTLTAVTFLIRERPDDALLSVRRRDDRALTQAIPHSFVQLLRKLGRALIAPHSLALFAAVAMVFISERLFQRVFFFDLIRNQGWSDTSVSVLSGTYGTLVAVGLALVGGWLSDRFGAQRMLIGVALGMGLLHIGFSLAASTWSNPTVATTALVVRQTLEPIFSIAALPVLMGLCRRGIEGAQFAVYMALSNQADILGIYGAGQLLAFWSAPAIGVFCGLLMLAATGIALVTLRRMLVSRDVATADV</sequence>
<dbReference type="GO" id="GO:0016020">
    <property type="term" value="C:membrane"/>
    <property type="evidence" value="ECO:0007669"/>
    <property type="project" value="UniProtKB-SubCell"/>
</dbReference>
<dbReference type="GO" id="GO:0022857">
    <property type="term" value="F:transmembrane transporter activity"/>
    <property type="evidence" value="ECO:0007669"/>
    <property type="project" value="InterPro"/>
</dbReference>
<feature type="transmembrane region" description="Helical" evidence="6">
    <location>
        <begin position="173"/>
        <end position="193"/>
    </location>
</feature>
<evidence type="ECO:0000256" key="4">
    <source>
        <dbReference type="ARBA" id="ARBA00022989"/>
    </source>
</evidence>
<keyword evidence="9" id="KW-1185">Reference proteome</keyword>
<dbReference type="AlphaFoldDB" id="I2GGX2"/>
<dbReference type="STRING" id="1185876.BN8_02219"/>
<proteinExistence type="predicted"/>
<feature type="transmembrane region" description="Helical" evidence="6">
    <location>
        <begin position="335"/>
        <end position="354"/>
    </location>
</feature>
<dbReference type="InterPro" id="IPR036259">
    <property type="entry name" value="MFS_trans_sf"/>
</dbReference>
<dbReference type="InterPro" id="IPR011701">
    <property type="entry name" value="MFS"/>
</dbReference>
<accession>I2GGX2</accession>
<feature type="transmembrane region" description="Helical" evidence="6">
    <location>
        <begin position="12"/>
        <end position="34"/>
    </location>
</feature>
<name>I2GGX2_9BACT</name>
<dbReference type="SUPFAM" id="SSF103473">
    <property type="entry name" value="MFS general substrate transporter"/>
    <property type="match status" value="1"/>
</dbReference>
<comment type="caution">
    <text evidence="8">The sequence shown here is derived from an EMBL/GenBank/DDBJ whole genome shotgun (WGS) entry which is preliminary data.</text>
</comment>
<evidence type="ECO:0000259" key="7">
    <source>
        <dbReference type="PROSITE" id="PS50850"/>
    </source>
</evidence>